<comment type="caution">
    <text evidence="8">The sequence shown here is derived from an EMBL/GenBank/DDBJ whole genome shotgun (WGS) entry which is preliminary data.</text>
</comment>
<accession>A0AAV0UKB0</accession>
<sequence length="154" mass="16284">MSLLAVLVLLLPFVSIVRTEEICATSKVMGFVTSPYVATCMSDVGSKLTPIMSELSLEEIKPYCDSDACVAFLAEIGAAGLGDCKIQEMNAHMQTDIVDAFNTKCKAVRSMETSNNATANNIRDGSSSSATSGTVTITVSYIATVTLITLTLLI</sequence>
<organism evidence="8 9">
    <name type="scientific">Hyaloperonospora brassicae</name>
    <name type="common">Brassica downy mildew</name>
    <name type="synonym">Peronospora brassicae</name>
    <dbReference type="NCBI Taxonomy" id="162125"/>
    <lineage>
        <taxon>Eukaryota</taxon>
        <taxon>Sar</taxon>
        <taxon>Stramenopiles</taxon>
        <taxon>Oomycota</taxon>
        <taxon>Peronosporomycetes</taxon>
        <taxon>Peronosporales</taxon>
        <taxon>Peronosporaceae</taxon>
        <taxon>Hyaloperonospora</taxon>
    </lineage>
</organism>
<dbReference type="SMART" id="SM01187">
    <property type="entry name" value="Elicitin"/>
    <property type="match status" value="1"/>
</dbReference>
<evidence type="ECO:0000256" key="2">
    <source>
        <dbReference type="ARBA" id="ARBA00009544"/>
    </source>
</evidence>
<dbReference type="GO" id="GO:0005576">
    <property type="term" value="C:extracellular region"/>
    <property type="evidence" value="ECO:0007669"/>
    <property type="project" value="UniProtKB-SubCell"/>
</dbReference>
<reference evidence="8" key="1">
    <citation type="submission" date="2022-12" db="EMBL/GenBank/DDBJ databases">
        <authorList>
            <person name="Webb A."/>
        </authorList>
    </citation>
    <scope>NUCLEOTIDE SEQUENCE</scope>
    <source>
        <strain evidence="8">Hp1</strain>
    </source>
</reference>
<evidence type="ECO:0000256" key="4">
    <source>
        <dbReference type="ARBA" id="ARBA00022978"/>
    </source>
</evidence>
<evidence type="ECO:0000256" key="1">
    <source>
        <dbReference type="ARBA" id="ARBA00004613"/>
    </source>
</evidence>
<protein>
    <recommendedName>
        <fullName evidence="6">Elicitin</fullName>
    </recommendedName>
</protein>
<evidence type="ECO:0000256" key="5">
    <source>
        <dbReference type="ARBA" id="ARBA00023157"/>
    </source>
</evidence>
<keyword evidence="9" id="KW-1185">Reference proteome</keyword>
<feature type="chain" id="PRO_5043606210" description="Elicitin" evidence="7">
    <location>
        <begin position="20"/>
        <end position="154"/>
    </location>
</feature>
<keyword evidence="4 6" id="KW-0928">Hypersensitive response elicitation</keyword>
<evidence type="ECO:0000256" key="7">
    <source>
        <dbReference type="SAM" id="SignalP"/>
    </source>
</evidence>
<keyword evidence="5 6" id="KW-1015">Disulfide bond</keyword>
<dbReference type="EMBL" id="CANTFL010001286">
    <property type="protein sequence ID" value="CAI5735711.1"/>
    <property type="molecule type" value="Genomic_DNA"/>
</dbReference>
<dbReference type="InterPro" id="IPR002200">
    <property type="entry name" value="Elicitin"/>
</dbReference>
<evidence type="ECO:0000313" key="8">
    <source>
        <dbReference type="EMBL" id="CAI5735711.1"/>
    </source>
</evidence>
<evidence type="ECO:0000256" key="3">
    <source>
        <dbReference type="ARBA" id="ARBA00022525"/>
    </source>
</evidence>
<dbReference type="Pfam" id="PF00964">
    <property type="entry name" value="Elicitin"/>
    <property type="match status" value="1"/>
</dbReference>
<dbReference type="Gene3D" id="1.10.239.10">
    <property type="entry name" value="Elicitin domain"/>
    <property type="match status" value="1"/>
</dbReference>
<evidence type="ECO:0000313" key="9">
    <source>
        <dbReference type="Proteomes" id="UP001162031"/>
    </source>
</evidence>
<dbReference type="InterPro" id="IPR036470">
    <property type="entry name" value="Elicitin_sf"/>
</dbReference>
<comment type="function">
    <text evidence="6">Induces local and distal defense responses (incompatible hypersensitive reaction) in plants from the solanaceae and cruciferae families. Elicits leaf necrosis and causes the accumulation of pathogenesis-related proteins. Might interact with the lipidic molecules of the plasma membrane.</text>
</comment>
<keyword evidence="3 6" id="KW-0964">Secreted</keyword>
<proteinExistence type="inferred from homology"/>
<dbReference type="GO" id="GO:0052040">
    <property type="term" value="P:symbiont-mediated perturbation of host programmed cell death"/>
    <property type="evidence" value="ECO:0007669"/>
    <property type="project" value="UniProtKB-UniRule"/>
</dbReference>
<keyword evidence="7" id="KW-0732">Signal</keyword>
<dbReference type="Proteomes" id="UP001162031">
    <property type="component" value="Unassembled WGS sequence"/>
</dbReference>
<feature type="signal peptide" evidence="7">
    <location>
        <begin position="1"/>
        <end position="19"/>
    </location>
</feature>
<name>A0AAV0UKB0_HYABA</name>
<gene>
    <name evidence="8" type="ORF">HBR001_LOCUS6581</name>
</gene>
<dbReference type="AlphaFoldDB" id="A0AAV0UKB0"/>
<evidence type="ECO:0000256" key="6">
    <source>
        <dbReference type="RuleBase" id="RU368111"/>
    </source>
</evidence>
<comment type="subcellular location">
    <subcellularLocation>
        <location evidence="1 6">Secreted</location>
    </subcellularLocation>
</comment>
<dbReference type="SUPFAM" id="SSF48647">
    <property type="entry name" value="Fungal elicitin"/>
    <property type="match status" value="1"/>
</dbReference>
<comment type="similarity">
    <text evidence="2 6">Belongs to the elicitin family.</text>
</comment>